<feature type="active site" description="Acyl-thioester intermediate" evidence="12">
    <location>
        <position position="105"/>
    </location>
</feature>
<feature type="domain" description="Thiolase N-terminal" evidence="14">
    <location>
        <begin position="21"/>
        <end position="275"/>
    </location>
</feature>
<gene>
    <name evidence="16" type="ORF">CAMP_LOCUS5453</name>
</gene>
<dbReference type="PANTHER" id="PTHR18919:SF156">
    <property type="entry name" value="ACETYL-COA ACETYLTRANSFERASE, MITOCHONDRIAL"/>
    <property type="match status" value="1"/>
</dbReference>
<keyword evidence="10" id="KW-0496">Mitochondrion</keyword>
<evidence type="ECO:0000259" key="14">
    <source>
        <dbReference type="Pfam" id="PF00108"/>
    </source>
</evidence>
<evidence type="ECO:0000313" key="16">
    <source>
        <dbReference type="EMBL" id="CAI5442816.1"/>
    </source>
</evidence>
<comment type="caution">
    <text evidence="16">The sequence shown here is derived from an EMBL/GenBank/DDBJ whole genome shotgun (WGS) entry which is preliminary data.</text>
</comment>
<dbReference type="Gene3D" id="3.40.47.10">
    <property type="match status" value="1"/>
</dbReference>
<keyword evidence="8" id="KW-0809">Transit peptide</keyword>
<dbReference type="GO" id="GO:0046872">
    <property type="term" value="F:metal ion binding"/>
    <property type="evidence" value="ECO:0007669"/>
    <property type="project" value="UniProtKB-KW"/>
</dbReference>
<keyword evidence="9" id="KW-0630">Potassium</keyword>
<dbReference type="PIRSF" id="PIRSF000429">
    <property type="entry name" value="Ac-CoA_Ac_transf"/>
    <property type="match status" value="1"/>
</dbReference>
<dbReference type="InterPro" id="IPR002155">
    <property type="entry name" value="Thiolase"/>
</dbReference>
<dbReference type="SUPFAM" id="SSF53901">
    <property type="entry name" value="Thiolase-like"/>
    <property type="match status" value="2"/>
</dbReference>
<evidence type="ECO:0000256" key="1">
    <source>
        <dbReference type="ARBA" id="ARBA00004173"/>
    </source>
</evidence>
<comment type="subunit">
    <text evidence="4">Homotetramer.</text>
</comment>
<evidence type="ECO:0000256" key="8">
    <source>
        <dbReference type="ARBA" id="ARBA00022946"/>
    </source>
</evidence>
<feature type="domain" description="Thiolase C-terminal" evidence="15">
    <location>
        <begin position="283"/>
        <end position="403"/>
    </location>
</feature>
<dbReference type="Pfam" id="PF00108">
    <property type="entry name" value="Thiolase_N"/>
    <property type="match status" value="1"/>
</dbReference>
<evidence type="ECO:0000256" key="6">
    <source>
        <dbReference type="ARBA" id="ARBA00022679"/>
    </source>
</evidence>
<keyword evidence="11 13" id="KW-0012">Acyltransferase</keyword>
<dbReference type="PANTHER" id="PTHR18919">
    <property type="entry name" value="ACETYL-COA C-ACYLTRANSFERASE"/>
    <property type="match status" value="1"/>
</dbReference>
<sequence>MFRCVASRSFSTTSKFYNKDVFIVGAARTPIGSFRSSLASVPATELGSIAIKAALERGSIKPSSVQEVFIGQVCQANAGQAPARQASLGAGLDLGVAVTTVNKVCSSGLKAIMLAAQQIQTGHQNVAIGGGMESMSQVPFYVPRGDIPYGGQQIIDGIVKDGLTDAYDKIHMGNCGEKTSKELGISRQDQDNYAISSYKKTAQAWKDGNIGAEVTPVNVKSRKGVTVVDKDEEFTKVNFEKFTSLKTVFQKDGTITAANASTLNDGAGAVVVASQEAVSEQNLKPLAKILAYGDAATNPLDFAVAPTLMFPKILERAGVKAGDVAQWEVNEAFSCVPLAFIKKLGVNPELVNPHGGAVSIGHPIGMSGARLIIHLVHTLKSGQIGVAAICNGGGGASGMVIQKL</sequence>
<name>A0A9P1ICZ3_9PELO</name>
<dbReference type="PROSITE" id="PS00099">
    <property type="entry name" value="THIOLASE_3"/>
    <property type="match status" value="1"/>
</dbReference>
<dbReference type="Proteomes" id="UP001152747">
    <property type="component" value="Unassembled WGS sequence"/>
</dbReference>
<evidence type="ECO:0000256" key="9">
    <source>
        <dbReference type="ARBA" id="ARBA00022958"/>
    </source>
</evidence>
<keyword evidence="6 13" id="KW-0808">Transferase</keyword>
<dbReference type="CDD" id="cd00751">
    <property type="entry name" value="thiolase"/>
    <property type="match status" value="1"/>
</dbReference>
<evidence type="ECO:0000256" key="3">
    <source>
        <dbReference type="ARBA" id="ARBA00010982"/>
    </source>
</evidence>
<dbReference type="GO" id="GO:0006635">
    <property type="term" value="P:fatty acid beta-oxidation"/>
    <property type="evidence" value="ECO:0007669"/>
    <property type="project" value="TreeGrafter"/>
</dbReference>
<evidence type="ECO:0000256" key="10">
    <source>
        <dbReference type="ARBA" id="ARBA00023128"/>
    </source>
</evidence>
<dbReference type="InterPro" id="IPR020617">
    <property type="entry name" value="Thiolase_C"/>
</dbReference>
<feature type="active site" description="Proton acceptor" evidence="12">
    <location>
        <position position="362"/>
    </location>
</feature>
<dbReference type="EMBL" id="CANHGI010000002">
    <property type="protein sequence ID" value="CAI5442816.1"/>
    <property type="molecule type" value="Genomic_DNA"/>
</dbReference>
<evidence type="ECO:0000256" key="11">
    <source>
        <dbReference type="ARBA" id="ARBA00023315"/>
    </source>
</evidence>
<dbReference type="PROSITE" id="PS00737">
    <property type="entry name" value="THIOLASE_2"/>
    <property type="match status" value="1"/>
</dbReference>
<dbReference type="FunFam" id="3.40.47.10:FF:000007">
    <property type="entry name" value="acetyl-CoA acetyltransferase, mitochondrial"/>
    <property type="match status" value="1"/>
</dbReference>
<organism evidence="16 17">
    <name type="scientific">Caenorhabditis angaria</name>
    <dbReference type="NCBI Taxonomy" id="860376"/>
    <lineage>
        <taxon>Eukaryota</taxon>
        <taxon>Metazoa</taxon>
        <taxon>Ecdysozoa</taxon>
        <taxon>Nematoda</taxon>
        <taxon>Chromadorea</taxon>
        <taxon>Rhabditida</taxon>
        <taxon>Rhabditina</taxon>
        <taxon>Rhabditomorpha</taxon>
        <taxon>Rhabditoidea</taxon>
        <taxon>Rhabditidae</taxon>
        <taxon>Peloderinae</taxon>
        <taxon>Caenorhabditis</taxon>
    </lineage>
</organism>
<dbReference type="PROSITE" id="PS00098">
    <property type="entry name" value="THIOLASE_1"/>
    <property type="match status" value="1"/>
</dbReference>
<keyword evidence="17" id="KW-1185">Reference proteome</keyword>
<evidence type="ECO:0000256" key="13">
    <source>
        <dbReference type="RuleBase" id="RU003557"/>
    </source>
</evidence>
<dbReference type="InterPro" id="IPR020610">
    <property type="entry name" value="Thiolase_AS"/>
</dbReference>
<evidence type="ECO:0000256" key="4">
    <source>
        <dbReference type="ARBA" id="ARBA00011881"/>
    </source>
</evidence>
<dbReference type="GO" id="GO:0005739">
    <property type="term" value="C:mitochondrion"/>
    <property type="evidence" value="ECO:0007669"/>
    <property type="project" value="UniProtKB-SubCell"/>
</dbReference>
<dbReference type="AlphaFoldDB" id="A0A9P1ICZ3"/>
<dbReference type="EC" id="2.3.1.9" evidence="5"/>
<dbReference type="Pfam" id="PF02803">
    <property type="entry name" value="Thiolase_C"/>
    <property type="match status" value="1"/>
</dbReference>
<protein>
    <recommendedName>
        <fullName evidence="5">acetyl-CoA C-acetyltransferase</fullName>
        <ecNumber evidence="5">2.3.1.9</ecNumber>
    </recommendedName>
</protein>
<comment type="similarity">
    <text evidence="3 13">Belongs to the thiolase-like superfamily. Thiolase family.</text>
</comment>
<dbReference type="InterPro" id="IPR020613">
    <property type="entry name" value="Thiolase_CS"/>
</dbReference>
<dbReference type="InterPro" id="IPR016039">
    <property type="entry name" value="Thiolase-like"/>
</dbReference>
<evidence type="ECO:0000259" key="15">
    <source>
        <dbReference type="Pfam" id="PF02803"/>
    </source>
</evidence>
<proteinExistence type="inferred from homology"/>
<dbReference type="NCBIfam" id="TIGR01930">
    <property type="entry name" value="AcCoA-C-Actrans"/>
    <property type="match status" value="1"/>
</dbReference>
<evidence type="ECO:0000256" key="5">
    <source>
        <dbReference type="ARBA" id="ARBA00012705"/>
    </source>
</evidence>
<dbReference type="OrthoDB" id="5404651at2759"/>
<dbReference type="GO" id="GO:0003985">
    <property type="term" value="F:acetyl-CoA C-acetyltransferase activity"/>
    <property type="evidence" value="ECO:0007669"/>
    <property type="project" value="UniProtKB-EC"/>
</dbReference>
<evidence type="ECO:0000313" key="17">
    <source>
        <dbReference type="Proteomes" id="UP001152747"/>
    </source>
</evidence>
<feature type="active site" description="Proton acceptor" evidence="12">
    <location>
        <position position="390"/>
    </location>
</feature>
<dbReference type="InterPro" id="IPR020616">
    <property type="entry name" value="Thiolase_N"/>
</dbReference>
<accession>A0A9P1ICZ3</accession>
<evidence type="ECO:0000256" key="12">
    <source>
        <dbReference type="PIRSR" id="PIRSR000429-1"/>
    </source>
</evidence>
<evidence type="ECO:0000256" key="7">
    <source>
        <dbReference type="ARBA" id="ARBA00022723"/>
    </source>
</evidence>
<evidence type="ECO:0000256" key="2">
    <source>
        <dbReference type="ARBA" id="ARBA00005189"/>
    </source>
</evidence>
<comment type="subcellular location">
    <subcellularLocation>
        <location evidence="1">Mitochondrion</location>
    </subcellularLocation>
</comment>
<comment type="pathway">
    <text evidence="2">Lipid metabolism.</text>
</comment>
<reference evidence="16" key="1">
    <citation type="submission" date="2022-11" db="EMBL/GenBank/DDBJ databases">
        <authorList>
            <person name="Kikuchi T."/>
        </authorList>
    </citation>
    <scope>NUCLEOTIDE SEQUENCE</scope>
    <source>
        <strain evidence="16">PS1010</strain>
    </source>
</reference>
<keyword evidence="7" id="KW-0479">Metal-binding</keyword>
<dbReference type="InterPro" id="IPR020615">
    <property type="entry name" value="Thiolase_acyl_enz_int_AS"/>
</dbReference>